<dbReference type="Gene3D" id="1.10.260.40">
    <property type="entry name" value="lambda repressor-like DNA-binding domains"/>
    <property type="match status" value="1"/>
</dbReference>
<accession>A0A291MZL9</accession>
<keyword evidence="1" id="KW-0238">DNA-binding</keyword>
<dbReference type="RefSeq" id="WP_097383558.1">
    <property type="nucleotide sequence ID" value="NZ_CP023741.1"/>
</dbReference>
<evidence type="ECO:0000313" key="1">
    <source>
        <dbReference type="EMBL" id="ATI80395.1"/>
    </source>
</evidence>
<dbReference type="KEGG" id="sya:A6768_10545"/>
<dbReference type="GeneID" id="57777277"/>
<dbReference type="AlphaFoldDB" id="A0A291MZL9"/>
<dbReference type="InterPro" id="IPR010982">
    <property type="entry name" value="Lambda_DNA-bd_dom_sf"/>
</dbReference>
<proteinExistence type="predicted"/>
<dbReference type="Proteomes" id="UP000219422">
    <property type="component" value="Chromosome"/>
</dbReference>
<organism evidence="1 2">
    <name type="scientific">Sphingobium yanoikuyae</name>
    <name type="common">Sphingomonas yanoikuyae</name>
    <dbReference type="NCBI Taxonomy" id="13690"/>
    <lineage>
        <taxon>Bacteria</taxon>
        <taxon>Pseudomonadati</taxon>
        <taxon>Pseudomonadota</taxon>
        <taxon>Alphaproteobacteria</taxon>
        <taxon>Sphingomonadales</taxon>
        <taxon>Sphingomonadaceae</taxon>
        <taxon>Sphingobium</taxon>
    </lineage>
</organism>
<sequence length="100" mass="10615">MQISGKLARAARALVGWPRDHVARLAGIDMPMLADFEAGRADPGDDAKARLRLVLEQGGAVFLSEDGEQGAGVRLKFTARDVRAINRMEGEGGPVGTDDV</sequence>
<protein>
    <submittedName>
        <fullName evidence="1">DNA-binding protein</fullName>
    </submittedName>
</protein>
<dbReference type="SUPFAM" id="SSF47413">
    <property type="entry name" value="lambda repressor-like DNA-binding domains"/>
    <property type="match status" value="1"/>
</dbReference>
<evidence type="ECO:0000313" key="2">
    <source>
        <dbReference type="Proteomes" id="UP000219422"/>
    </source>
</evidence>
<dbReference type="GO" id="GO:0003677">
    <property type="term" value="F:DNA binding"/>
    <property type="evidence" value="ECO:0007669"/>
    <property type="project" value="UniProtKB-KW"/>
</dbReference>
<gene>
    <name evidence="1" type="ORF">A6768_10545</name>
</gene>
<dbReference type="EMBL" id="CP023741">
    <property type="protein sequence ID" value="ATI80395.1"/>
    <property type="molecule type" value="Genomic_DNA"/>
</dbReference>
<reference evidence="1 2" key="1">
    <citation type="submission" date="2017-10" db="EMBL/GenBank/DDBJ databases">
        <title>Sphingobium yanoikuyae S72.</title>
        <authorList>
            <person name="Sanchez E."/>
            <person name="Bustos P."/>
            <person name="Mendoza P."/>
            <person name="Guo X."/>
            <person name="Mendoza A."/>
        </authorList>
    </citation>
    <scope>NUCLEOTIDE SEQUENCE [LARGE SCALE GENOMIC DNA]</scope>
    <source>
        <strain evidence="1 2">S72</strain>
    </source>
</reference>
<name>A0A291MZL9_SPHYA</name>